<evidence type="ECO:0000256" key="1">
    <source>
        <dbReference type="SAM" id="MobiDB-lite"/>
    </source>
</evidence>
<dbReference type="OrthoDB" id="5956163at2759"/>
<dbReference type="AlphaFoldDB" id="A0A2T2NEU9"/>
<protein>
    <submittedName>
        <fullName evidence="2">Uncharacterized protein</fullName>
    </submittedName>
</protein>
<keyword evidence="3" id="KW-1185">Reference proteome</keyword>
<evidence type="ECO:0000313" key="3">
    <source>
        <dbReference type="Proteomes" id="UP000240883"/>
    </source>
</evidence>
<feature type="compositionally biased region" description="Polar residues" evidence="1">
    <location>
        <begin position="49"/>
        <end position="58"/>
    </location>
</feature>
<accession>A0A2T2NEU9</accession>
<proteinExistence type="predicted"/>
<name>A0A2T2NEU9_CORCC</name>
<feature type="compositionally biased region" description="Pro residues" evidence="1">
    <location>
        <begin position="20"/>
        <end position="34"/>
    </location>
</feature>
<gene>
    <name evidence="2" type="ORF">BS50DRAFT_576599</name>
</gene>
<sequence>MALLFRRPSILSRQKNWYVPMPPPPLRHPLPRPSSQPLTPHIPTHNSREISTPTKMYT</sequence>
<feature type="region of interest" description="Disordered" evidence="1">
    <location>
        <begin position="15"/>
        <end position="58"/>
    </location>
</feature>
<organism evidence="2 3">
    <name type="scientific">Corynespora cassiicola Philippines</name>
    <dbReference type="NCBI Taxonomy" id="1448308"/>
    <lineage>
        <taxon>Eukaryota</taxon>
        <taxon>Fungi</taxon>
        <taxon>Dikarya</taxon>
        <taxon>Ascomycota</taxon>
        <taxon>Pezizomycotina</taxon>
        <taxon>Dothideomycetes</taxon>
        <taxon>Pleosporomycetidae</taxon>
        <taxon>Pleosporales</taxon>
        <taxon>Corynesporascaceae</taxon>
        <taxon>Corynespora</taxon>
    </lineage>
</organism>
<dbReference type="Proteomes" id="UP000240883">
    <property type="component" value="Unassembled WGS sequence"/>
</dbReference>
<dbReference type="EMBL" id="KZ678139">
    <property type="protein sequence ID" value="PSN63964.1"/>
    <property type="molecule type" value="Genomic_DNA"/>
</dbReference>
<evidence type="ECO:0000313" key="2">
    <source>
        <dbReference type="EMBL" id="PSN63964.1"/>
    </source>
</evidence>
<reference evidence="2 3" key="1">
    <citation type="journal article" date="2018" name="Front. Microbiol.">
        <title>Genome-Wide Analysis of Corynespora cassiicola Leaf Fall Disease Putative Effectors.</title>
        <authorList>
            <person name="Lopez D."/>
            <person name="Ribeiro S."/>
            <person name="Label P."/>
            <person name="Fumanal B."/>
            <person name="Venisse J.S."/>
            <person name="Kohler A."/>
            <person name="de Oliveira R.R."/>
            <person name="Labutti K."/>
            <person name="Lipzen A."/>
            <person name="Lail K."/>
            <person name="Bauer D."/>
            <person name="Ohm R.A."/>
            <person name="Barry K.W."/>
            <person name="Spatafora J."/>
            <person name="Grigoriev I.V."/>
            <person name="Martin F.M."/>
            <person name="Pujade-Renaud V."/>
        </authorList>
    </citation>
    <scope>NUCLEOTIDE SEQUENCE [LARGE SCALE GENOMIC DNA]</scope>
    <source>
        <strain evidence="2 3">Philippines</strain>
    </source>
</reference>